<protein>
    <submittedName>
        <fullName evidence="2">23S RNA-specific pseudouridylate synthase</fullName>
    </submittedName>
</protein>
<dbReference type="eggNOG" id="COG0564">
    <property type="taxonomic scope" value="Bacteria"/>
</dbReference>
<dbReference type="InterPro" id="IPR050188">
    <property type="entry name" value="RluA_PseudoU_synthase"/>
</dbReference>
<organism evidence="2 3">
    <name type="scientific">Thermanaerovibrio velox DSM 12556</name>
    <dbReference type="NCBI Taxonomy" id="926567"/>
    <lineage>
        <taxon>Bacteria</taxon>
        <taxon>Thermotogati</taxon>
        <taxon>Synergistota</taxon>
        <taxon>Synergistia</taxon>
        <taxon>Synergistales</taxon>
        <taxon>Synergistaceae</taxon>
        <taxon>Thermanaerovibrio</taxon>
    </lineage>
</organism>
<sequence length="313" mass="34301">MRRYTVPPEEEGRRLDRLIRDWWPSVGMGLRMGAIRRGDVRLDRMKVSCSKRLVAGQELTVPWDDEPVAPKGEESCVVRGESRVLPSWVIHMDQVLLVANKPPGWICQPGGSGNGTSLPEEVWRLIGRTGPVPAHRLDVNTSGVVLVPLTKPFARELQRMFREGLIRKLYWAVVKGRCGGAFRIDAPLYAGDGGPVAVSGEGREALSLVRPLCTHGGYSLVEVTLVTGRKHQARAHLAHAGLPIVGDPVYGVRLQGVRRPMLHARFISLPDEASLGDLRGASFTAPLMEDMEDLIGRLGLQHPGAMNRCGDLA</sequence>
<dbReference type="RefSeq" id="WP_006584085.1">
    <property type="nucleotide sequence ID" value="NZ_CM001377.1"/>
</dbReference>
<dbReference type="SUPFAM" id="SSF55120">
    <property type="entry name" value="Pseudouridine synthase"/>
    <property type="match status" value="1"/>
</dbReference>
<dbReference type="Gene3D" id="3.30.2350.10">
    <property type="entry name" value="Pseudouridine synthase"/>
    <property type="match status" value="1"/>
</dbReference>
<dbReference type="GO" id="GO:0006396">
    <property type="term" value="P:RNA processing"/>
    <property type="evidence" value="ECO:0007669"/>
    <property type="project" value="UniProtKB-ARBA"/>
</dbReference>
<dbReference type="PANTHER" id="PTHR21600">
    <property type="entry name" value="MITOCHONDRIAL RNA PSEUDOURIDINE SYNTHASE"/>
    <property type="match status" value="1"/>
</dbReference>
<dbReference type="InterPro" id="IPR006145">
    <property type="entry name" value="PsdUridine_synth_RsuA/RluA"/>
</dbReference>
<dbReference type="AlphaFoldDB" id="H0UPG0"/>
<accession>H0UPG0</accession>
<dbReference type="STRING" id="926567.TheveDRAFT_1473"/>
<feature type="domain" description="Pseudouridine synthase RsuA/RluA-like" evidence="1">
    <location>
        <begin position="96"/>
        <end position="239"/>
    </location>
</feature>
<dbReference type="GO" id="GO:0009982">
    <property type="term" value="F:pseudouridine synthase activity"/>
    <property type="evidence" value="ECO:0007669"/>
    <property type="project" value="InterPro"/>
</dbReference>
<dbReference type="GO" id="GO:0001522">
    <property type="term" value="P:pseudouridine synthesis"/>
    <property type="evidence" value="ECO:0007669"/>
    <property type="project" value="InterPro"/>
</dbReference>
<gene>
    <name evidence="2" type="ORF">TheveDRAFT_1473</name>
</gene>
<dbReference type="HOGENOM" id="CLU_016902_1_0_0"/>
<dbReference type="GO" id="GO:0003723">
    <property type="term" value="F:RNA binding"/>
    <property type="evidence" value="ECO:0007669"/>
    <property type="project" value="InterPro"/>
</dbReference>
<dbReference type="Pfam" id="PF00849">
    <property type="entry name" value="PseudoU_synth_2"/>
    <property type="match status" value="1"/>
</dbReference>
<dbReference type="CDD" id="cd02869">
    <property type="entry name" value="PseudoU_synth_RluA_like"/>
    <property type="match status" value="1"/>
</dbReference>
<name>H0UPG0_9BACT</name>
<dbReference type="Proteomes" id="UP000005730">
    <property type="component" value="Chromosome"/>
</dbReference>
<evidence type="ECO:0000313" key="2">
    <source>
        <dbReference type="EMBL" id="EHM10591.1"/>
    </source>
</evidence>
<proteinExistence type="predicted"/>
<dbReference type="GO" id="GO:0140098">
    <property type="term" value="F:catalytic activity, acting on RNA"/>
    <property type="evidence" value="ECO:0007669"/>
    <property type="project" value="UniProtKB-ARBA"/>
</dbReference>
<dbReference type="EMBL" id="CM001377">
    <property type="protein sequence ID" value="EHM10591.1"/>
    <property type="molecule type" value="Genomic_DNA"/>
</dbReference>
<evidence type="ECO:0000313" key="3">
    <source>
        <dbReference type="Proteomes" id="UP000005730"/>
    </source>
</evidence>
<dbReference type="OrthoDB" id="9807829at2"/>
<keyword evidence="3" id="KW-1185">Reference proteome</keyword>
<evidence type="ECO:0000259" key="1">
    <source>
        <dbReference type="Pfam" id="PF00849"/>
    </source>
</evidence>
<dbReference type="InterPro" id="IPR020103">
    <property type="entry name" value="PsdUridine_synth_cat_dom_sf"/>
</dbReference>
<reference evidence="2 3" key="1">
    <citation type="submission" date="2011-10" db="EMBL/GenBank/DDBJ databases">
        <title>The Noncontiguous Finished genome of Thermanaerovibrio velox DSM 12556.</title>
        <authorList>
            <consortium name="US DOE Joint Genome Institute (JGI-PGF)"/>
            <person name="Lucas S."/>
            <person name="Copeland A."/>
            <person name="Lapidus A."/>
            <person name="Glavina del Rio T."/>
            <person name="Dalin E."/>
            <person name="Tice H."/>
            <person name="Bruce D."/>
            <person name="Goodwin L."/>
            <person name="Pitluck S."/>
            <person name="Peters L."/>
            <person name="Mikhailova N."/>
            <person name="Teshima H."/>
            <person name="Kyrpides N."/>
            <person name="Mavromatis K."/>
            <person name="Ivanova N."/>
            <person name="Markowitz V."/>
            <person name="Cheng J.-F."/>
            <person name="Hugenholtz P."/>
            <person name="Woyke T."/>
            <person name="Wu D."/>
            <person name="Spring S."/>
            <person name="Brambilla E.-M."/>
            <person name="Klenk H.-P."/>
            <person name="Eisen J.A."/>
        </authorList>
    </citation>
    <scope>NUCLEOTIDE SEQUENCE [LARGE SCALE GENOMIC DNA]</scope>
    <source>
        <strain evidence="2 3">DSM 12556</strain>
    </source>
</reference>